<dbReference type="Gene3D" id="3.40.33.10">
    <property type="entry name" value="CAP"/>
    <property type="match status" value="1"/>
</dbReference>
<sequence length="350" mass="39481">MKALFRILVITTILTFVFYKYSQNTPAPPAKPDESASYEEWQEYASEALPRPNKGISTLIGKPALEVAVKYGEPVRKDLASDGLEWWVYNKDITTFMMVAVVDEVVKQVYVAGRDVKTTPFTIGSTLDDVYRTSIVEPEVMLNKDDQLYTLALSDYDLRHRLLIKFDDIVAQVFINANQAVTAIRFYDYDSIIKTAPYEMAYYDGATSVNEQDIVPTEAVARGIEQQVKDLIDVERFYQSLPKYHSNTKLQQLAQATTTAYLAQEDAEASLLPLTERAAQFAIHTTSIVESIEQMPLDPIEMVHKMLNEEKGQAVLLQETYTQYGMACVEQTCTHIAAKREGIATPTLLN</sequence>
<reference evidence="2" key="1">
    <citation type="journal article" date="2021" name="PeerJ">
        <title>Extensive microbial diversity within the chicken gut microbiome revealed by metagenomics and culture.</title>
        <authorList>
            <person name="Gilroy R."/>
            <person name="Ravi A."/>
            <person name="Getino M."/>
            <person name="Pursley I."/>
            <person name="Horton D.L."/>
            <person name="Alikhan N.F."/>
            <person name="Baker D."/>
            <person name="Gharbi K."/>
            <person name="Hall N."/>
            <person name="Watson M."/>
            <person name="Adriaenssens E.M."/>
            <person name="Foster-Nyarko E."/>
            <person name="Jarju S."/>
            <person name="Secka A."/>
            <person name="Antonio M."/>
            <person name="Oren A."/>
            <person name="Chaudhuri R.R."/>
            <person name="La Ragione R."/>
            <person name="Hildebrand F."/>
            <person name="Pallen M.J."/>
        </authorList>
    </citation>
    <scope>NUCLEOTIDE SEQUENCE</scope>
    <source>
        <strain evidence="2">CHK160-4876</strain>
    </source>
</reference>
<dbReference type="Pfam" id="PF14504">
    <property type="entry name" value="CAP_assoc_N"/>
    <property type="match status" value="1"/>
</dbReference>
<evidence type="ECO:0000313" key="2">
    <source>
        <dbReference type="EMBL" id="HJH11802.1"/>
    </source>
</evidence>
<dbReference type="EMBL" id="DYTV01000120">
    <property type="protein sequence ID" value="HJH11802.1"/>
    <property type="molecule type" value="Genomic_DNA"/>
</dbReference>
<feature type="domain" description="CAP-associated" evidence="1">
    <location>
        <begin position="60"/>
        <end position="198"/>
    </location>
</feature>
<dbReference type="AlphaFoldDB" id="A0A921NC46"/>
<comment type="caution">
    <text evidence="2">The sequence shown here is derived from an EMBL/GenBank/DDBJ whole genome shotgun (WGS) entry which is preliminary data.</text>
</comment>
<protein>
    <recommendedName>
        <fullName evidence="1">CAP-associated domain-containing protein</fullName>
    </recommendedName>
</protein>
<accession>A0A921NC46</accession>
<dbReference type="Proteomes" id="UP000700212">
    <property type="component" value="Unassembled WGS sequence"/>
</dbReference>
<gene>
    <name evidence="2" type="ORF">K8V30_08995</name>
</gene>
<reference evidence="2" key="2">
    <citation type="submission" date="2021-09" db="EMBL/GenBank/DDBJ databases">
        <authorList>
            <person name="Gilroy R."/>
        </authorList>
    </citation>
    <scope>NUCLEOTIDE SEQUENCE</scope>
    <source>
        <strain evidence="2">CHK160-4876</strain>
    </source>
</reference>
<dbReference type="InterPro" id="IPR035940">
    <property type="entry name" value="CAP_sf"/>
</dbReference>
<organism evidence="2 3">
    <name type="scientific">Metalysinibacillus jejuensis</name>
    <dbReference type="NCBI Taxonomy" id="914327"/>
    <lineage>
        <taxon>Bacteria</taxon>
        <taxon>Bacillati</taxon>
        <taxon>Bacillota</taxon>
        <taxon>Bacilli</taxon>
        <taxon>Bacillales</taxon>
        <taxon>Caryophanaceae</taxon>
        <taxon>Metalysinibacillus</taxon>
    </lineage>
</organism>
<name>A0A921NC46_9BACL</name>
<proteinExistence type="predicted"/>
<evidence type="ECO:0000259" key="1">
    <source>
        <dbReference type="Pfam" id="PF14504"/>
    </source>
</evidence>
<dbReference type="InterPro" id="IPR029410">
    <property type="entry name" value="CAP_assoc"/>
</dbReference>
<evidence type="ECO:0000313" key="3">
    <source>
        <dbReference type="Proteomes" id="UP000700212"/>
    </source>
</evidence>